<evidence type="ECO:0000313" key="1">
    <source>
        <dbReference type="EMBL" id="NWJ43229.1"/>
    </source>
</evidence>
<dbReference type="Proteomes" id="UP000523105">
    <property type="component" value="Unassembled WGS sequence"/>
</dbReference>
<proteinExistence type="predicted"/>
<comment type="caution">
    <text evidence="1">The sequence shown here is derived from an EMBL/GenBank/DDBJ whole genome shotgun (WGS) entry which is preliminary data.</text>
</comment>
<evidence type="ECO:0000313" key="2">
    <source>
        <dbReference type="Proteomes" id="UP000523105"/>
    </source>
</evidence>
<gene>
    <name evidence="1" type="ORF">HX837_03340</name>
</gene>
<name>A0A7K4MPF8_9ARCH</name>
<accession>A0A7K4MPF8</accession>
<dbReference type="EMBL" id="JACASV010000015">
    <property type="protein sequence ID" value="NWJ43229.1"/>
    <property type="molecule type" value="Genomic_DNA"/>
</dbReference>
<reference evidence="1 2" key="1">
    <citation type="journal article" date="2019" name="Environ. Microbiol.">
        <title>Genomics insights into ecotype formation of ammonia-oxidizing archaea in the deep ocean.</title>
        <authorList>
            <person name="Wang Y."/>
            <person name="Huang J.M."/>
            <person name="Cui G.J."/>
            <person name="Nunoura T."/>
            <person name="Takaki Y."/>
            <person name="Li W.L."/>
            <person name="Li J."/>
            <person name="Gao Z.M."/>
            <person name="Takai K."/>
            <person name="Zhang A.Q."/>
            <person name="Stepanauskas R."/>
        </authorList>
    </citation>
    <scope>NUCLEOTIDE SEQUENCE [LARGE SCALE GENOMIC DNA]</scope>
    <source>
        <strain evidence="1 2">L15b</strain>
    </source>
</reference>
<dbReference type="AlphaFoldDB" id="A0A7K4MPF8"/>
<protein>
    <submittedName>
        <fullName evidence="1">Uncharacterized protein</fullName>
    </submittedName>
</protein>
<organism evidence="1 2">
    <name type="scientific">Marine Group I thaumarchaeote</name>
    <dbReference type="NCBI Taxonomy" id="2511932"/>
    <lineage>
        <taxon>Archaea</taxon>
        <taxon>Nitrososphaerota</taxon>
        <taxon>Marine Group I</taxon>
    </lineage>
</organism>
<sequence>MIHPLIDKWPYQHYNGYIIYNKESMLSRWSANKTLATTKRCGIEAELFNGTHKDNHAREMKKLGLKPPEDTA</sequence>